<reference evidence="2 3" key="1">
    <citation type="submission" date="2018-12" db="EMBL/GenBank/DDBJ databases">
        <title>Complete genome sequence of Flaviflexus sp. H23T48.</title>
        <authorList>
            <person name="Bae J.-W."/>
            <person name="Lee J.-Y."/>
        </authorList>
    </citation>
    <scope>NUCLEOTIDE SEQUENCE [LARGE SCALE GENOMIC DNA]</scope>
    <source>
        <strain evidence="2 3">H23T48</strain>
    </source>
</reference>
<dbReference type="AlphaFoldDB" id="A0A3S9PZF8"/>
<evidence type="ECO:0000313" key="3">
    <source>
        <dbReference type="Proteomes" id="UP000280344"/>
    </source>
</evidence>
<keyword evidence="3" id="KW-1185">Reference proteome</keyword>
<protein>
    <recommendedName>
        <fullName evidence="4">HK97 gp10 family phage protein</fullName>
    </recommendedName>
</protein>
<name>A0A3S9PZF8_9ACTO</name>
<dbReference type="EMBL" id="CP034593">
    <property type="protein sequence ID" value="AZQ77666.1"/>
    <property type="molecule type" value="Genomic_DNA"/>
</dbReference>
<dbReference type="RefSeq" id="WP_126704469.1">
    <property type="nucleotide sequence ID" value="NZ_CP034593.1"/>
</dbReference>
<sequence>MAKIKFNQKGFQKLRKEPKLQDLVNKLAHDVAVEASKAASGDPLPVFDQGSPPPGGRSGYQVTELALEDPRGATSVMAVGAGHHHNRKHSSLLRGVSVVAAKNRG</sequence>
<evidence type="ECO:0008006" key="4">
    <source>
        <dbReference type="Google" id="ProtNLM"/>
    </source>
</evidence>
<proteinExistence type="predicted"/>
<organism evidence="2 3">
    <name type="scientific">Flaviflexus ciconiae</name>
    <dbReference type="NCBI Taxonomy" id="2496867"/>
    <lineage>
        <taxon>Bacteria</taxon>
        <taxon>Bacillati</taxon>
        <taxon>Actinomycetota</taxon>
        <taxon>Actinomycetes</taxon>
        <taxon>Actinomycetales</taxon>
        <taxon>Actinomycetaceae</taxon>
        <taxon>Flaviflexus</taxon>
    </lineage>
</organism>
<evidence type="ECO:0000313" key="2">
    <source>
        <dbReference type="EMBL" id="AZQ77666.1"/>
    </source>
</evidence>
<gene>
    <name evidence="2" type="ORF">EJ997_10260</name>
</gene>
<dbReference type="KEGG" id="flh:EJ997_10260"/>
<accession>A0A3S9PZF8</accession>
<evidence type="ECO:0000256" key="1">
    <source>
        <dbReference type="SAM" id="MobiDB-lite"/>
    </source>
</evidence>
<dbReference type="Proteomes" id="UP000280344">
    <property type="component" value="Chromosome"/>
</dbReference>
<dbReference type="OrthoDB" id="5123844at2"/>
<feature type="region of interest" description="Disordered" evidence="1">
    <location>
        <begin position="37"/>
        <end position="59"/>
    </location>
</feature>